<reference evidence="10 11" key="1">
    <citation type="journal article" date="2024" name="G3 (Bethesda)">
        <title>Genome assembly of Hibiscus sabdariffa L. provides insights into metabolisms of medicinal natural products.</title>
        <authorList>
            <person name="Kim T."/>
        </authorList>
    </citation>
    <scope>NUCLEOTIDE SEQUENCE [LARGE SCALE GENOMIC DNA]</scope>
    <source>
        <strain evidence="10">TK-2024</strain>
        <tissue evidence="10">Old leaves</tissue>
    </source>
</reference>
<evidence type="ECO:0000313" key="10">
    <source>
        <dbReference type="EMBL" id="KAK8506508.1"/>
    </source>
</evidence>
<comment type="caution">
    <text evidence="10">The sequence shown here is derived from an EMBL/GenBank/DDBJ whole genome shotgun (WGS) entry which is preliminary data.</text>
</comment>
<dbReference type="EMBL" id="JBBPBM010000118">
    <property type="protein sequence ID" value="KAK8506508.1"/>
    <property type="molecule type" value="Genomic_DNA"/>
</dbReference>
<feature type="chain" id="PRO_5045712730" description="Pectin lyase-like superfamily protein" evidence="9">
    <location>
        <begin position="22"/>
        <end position="360"/>
    </location>
</feature>
<keyword evidence="7" id="KW-0961">Cell wall biogenesis/degradation</keyword>
<dbReference type="InterPro" id="IPR012334">
    <property type="entry name" value="Pectin_lyas_fold"/>
</dbReference>
<evidence type="ECO:0008006" key="12">
    <source>
        <dbReference type="Google" id="ProtNLM"/>
    </source>
</evidence>
<dbReference type="Proteomes" id="UP001472677">
    <property type="component" value="Unassembled WGS sequence"/>
</dbReference>
<evidence type="ECO:0000313" key="11">
    <source>
        <dbReference type="Proteomes" id="UP001472677"/>
    </source>
</evidence>
<evidence type="ECO:0000256" key="4">
    <source>
        <dbReference type="ARBA" id="ARBA00022525"/>
    </source>
</evidence>
<sequence length="360" mass="40464">MLLKTHCFIPLFFYLIELSIQTLFSQLQRQLVSQWFRVAHVYAYPTTTTTHHPCSGVSNKRNSLNPMSGKLFEFKYDNEIRLALKHQPGFEHLPLTFSQCSNLIVARLRIQNSQQMHLSSNKCVNVKVFNLFVISPGNSPNTDGIHVTETNNIHIKDCAIRTGIGSLGAGNSPAYVSNVIVNRATLSGTTNGVRIKTWQEMNFGLTLSDMLFRVGFYIVTVGRIRVSAVQVSNVVYRNIRGTSASNVAMKFNCSQRTQIWVFLRTVLRLDQNILLAVLMKSVLEVCSVEDTMGAYLILSFGNSTRNVHATFKKSLTTTSEPEAQEAVKKVRGGFRYFFIQDSLDSDTCVGFWPNVGEWVA</sequence>
<evidence type="ECO:0000256" key="8">
    <source>
        <dbReference type="RuleBase" id="RU361169"/>
    </source>
</evidence>
<dbReference type="Pfam" id="PF00295">
    <property type="entry name" value="Glyco_hydro_28"/>
    <property type="match status" value="2"/>
</dbReference>
<dbReference type="SUPFAM" id="SSF51126">
    <property type="entry name" value="Pectin lyase-like"/>
    <property type="match status" value="1"/>
</dbReference>
<accession>A0ABR2BH67</accession>
<name>A0ABR2BH67_9ROSI</name>
<gene>
    <name evidence="10" type="ORF">V6N12_034235</name>
</gene>
<feature type="signal peptide" evidence="9">
    <location>
        <begin position="1"/>
        <end position="21"/>
    </location>
</feature>
<evidence type="ECO:0000256" key="3">
    <source>
        <dbReference type="ARBA" id="ARBA00022512"/>
    </source>
</evidence>
<proteinExistence type="inferred from homology"/>
<comment type="similarity">
    <text evidence="2 8">Belongs to the glycosyl hydrolase 28 family.</text>
</comment>
<keyword evidence="11" id="KW-1185">Reference proteome</keyword>
<evidence type="ECO:0000256" key="1">
    <source>
        <dbReference type="ARBA" id="ARBA00004191"/>
    </source>
</evidence>
<keyword evidence="5 8" id="KW-0378">Hydrolase</keyword>
<keyword evidence="4" id="KW-0964">Secreted</keyword>
<evidence type="ECO:0000256" key="5">
    <source>
        <dbReference type="ARBA" id="ARBA00022801"/>
    </source>
</evidence>
<protein>
    <recommendedName>
        <fullName evidence="12">Pectin lyase-like superfamily protein</fullName>
    </recommendedName>
</protein>
<dbReference type="Gene3D" id="2.160.20.10">
    <property type="entry name" value="Single-stranded right-handed beta-helix, Pectin lyase-like"/>
    <property type="match status" value="2"/>
</dbReference>
<evidence type="ECO:0000256" key="6">
    <source>
        <dbReference type="ARBA" id="ARBA00023295"/>
    </source>
</evidence>
<evidence type="ECO:0000256" key="7">
    <source>
        <dbReference type="ARBA" id="ARBA00023316"/>
    </source>
</evidence>
<dbReference type="PANTHER" id="PTHR31375">
    <property type="match status" value="1"/>
</dbReference>
<evidence type="ECO:0000256" key="9">
    <source>
        <dbReference type="SAM" id="SignalP"/>
    </source>
</evidence>
<evidence type="ECO:0000256" key="2">
    <source>
        <dbReference type="ARBA" id="ARBA00008834"/>
    </source>
</evidence>
<dbReference type="InterPro" id="IPR000743">
    <property type="entry name" value="Glyco_hydro_28"/>
</dbReference>
<keyword evidence="3" id="KW-0134">Cell wall</keyword>
<comment type="subcellular location">
    <subcellularLocation>
        <location evidence="1">Secreted</location>
        <location evidence="1">Cell wall</location>
    </subcellularLocation>
</comment>
<organism evidence="10 11">
    <name type="scientific">Hibiscus sabdariffa</name>
    <name type="common">roselle</name>
    <dbReference type="NCBI Taxonomy" id="183260"/>
    <lineage>
        <taxon>Eukaryota</taxon>
        <taxon>Viridiplantae</taxon>
        <taxon>Streptophyta</taxon>
        <taxon>Embryophyta</taxon>
        <taxon>Tracheophyta</taxon>
        <taxon>Spermatophyta</taxon>
        <taxon>Magnoliopsida</taxon>
        <taxon>eudicotyledons</taxon>
        <taxon>Gunneridae</taxon>
        <taxon>Pentapetalae</taxon>
        <taxon>rosids</taxon>
        <taxon>malvids</taxon>
        <taxon>Malvales</taxon>
        <taxon>Malvaceae</taxon>
        <taxon>Malvoideae</taxon>
        <taxon>Hibiscus</taxon>
    </lineage>
</organism>
<dbReference type="InterPro" id="IPR011050">
    <property type="entry name" value="Pectin_lyase_fold/virulence"/>
</dbReference>
<keyword evidence="9" id="KW-0732">Signal</keyword>
<keyword evidence="6 8" id="KW-0326">Glycosidase</keyword>